<dbReference type="EMBL" id="FPJO01000006">
    <property type="protein sequence ID" value="SFX78287.1"/>
    <property type="molecule type" value="Genomic_DNA"/>
</dbReference>
<gene>
    <name evidence="3" type="ORF">SAMN02787144_1006131</name>
</gene>
<evidence type="ECO:0000313" key="3">
    <source>
        <dbReference type="EMBL" id="SFX78287.1"/>
    </source>
</evidence>
<proteinExistence type="predicted"/>
<accession>A0A1K1ZVX6</accession>
<sequence length="325" mass="33645">MMPNIALMMPVGGARMQAVLPYAALAQSRGGRTLWLGQVLSGDTHHPFIHAAAAGFPVPAGIGVSLMPLRHPYDAAVQAQSVAAATGHPVVAGYGPGSVSFQKRLLGAPYRSQLGAVREYVSILKGLLEGGEVAVTGEYFSFHGRLPKVTRPRVEVGLGVLRPGMARLAGEVADVAITWLAPAAYIRDVILPALREGAATRGRPVPRVVAMVPAALERAGRAAEEIVLAGNRAHLGLPHYRDMLRQAGMDTDVDADPVKAARALVDGGVFLYGDAAELKDRVAEYAAAGVDEVVVSAGGVVALEGPRAGLSEAQALLAALGCPAV</sequence>
<dbReference type="InterPro" id="IPR011251">
    <property type="entry name" value="Luciferase-like_dom"/>
</dbReference>
<reference evidence="3 4" key="1">
    <citation type="submission" date="2016-11" db="EMBL/GenBank/DDBJ databases">
        <authorList>
            <person name="Jaros S."/>
            <person name="Januszkiewicz K."/>
            <person name="Wedrychowicz H."/>
        </authorList>
    </citation>
    <scope>NUCLEOTIDE SEQUENCE [LARGE SCALE GENOMIC DNA]</scope>
    <source>
        <strain evidence="3 4">OK807</strain>
    </source>
</reference>
<evidence type="ECO:0000313" key="4">
    <source>
        <dbReference type="Proteomes" id="UP000181909"/>
    </source>
</evidence>
<dbReference type="Gene3D" id="3.20.20.30">
    <property type="entry name" value="Luciferase-like domain"/>
    <property type="match status" value="1"/>
</dbReference>
<dbReference type="InterPro" id="IPR036661">
    <property type="entry name" value="Luciferase-like_sf"/>
</dbReference>
<dbReference type="Proteomes" id="UP000181909">
    <property type="component" value="Unassembled WGS sequence"/>
</dbReference>
<dbReference type="InterPro" id="IPR050564">
    <property type="entry name" value="F420-G6PD/mer"/>
</dbReference>
<dbReference type="CDD" id="cd01097">
    <property type="entry name" value="Tetrahydromethanopterin_reductase"/>
    <property type="match status" value="1"/>
</dbReference>
<dbReference type="Pfam" id="PF00296">
    <property type="entry name" value="Bac_luciferase"/>
    <property type="match status" value="1"/>
</dbReference>
<dbReference type="PANTHER" id="PTHR43244:SF1">
    <property type="entry name" value="5,10-METHYLENETETRAHYDROMETHANOPTERIN REDUCTASE"/>
    <property type="match status" value="1"/>
</dbReference>
<dbReference type="GO" id="GO:0016705">
    <property type="term" value="F:oxidoreductase activity, acting on paired donors, with incorporation or reduction of molecular oxygen"/>
    <property type="evidence" value="ECO:0007669"/>
    <property type="project" value="InterPro"/>
</dbReference>
<keyword evidence="1" id="KW-0560">Oxidoreductase</keyword>
<evidence type="ECO:0000259" key="2">
    <source>
        <dbReference type="Pfam" id="PF00296"/>
    </source>
</evidence>
<feature type="domain" description="Luciferase-like" evidence="2">
    <location>
        <begin position="14"/>
        <end position="292"/>
    </location>
</feature>
<dbReference type="AlphaFoldDB" id="A0A1K1ZVX6"/>
<evidence type="ECO:0000256" key="1">
    <source>
        <dbReference type="ARBA" id="ARBA00023002"/>
    </source>
</evidence>
<dbReference type="SUPFAM" id="SSF51679">
    <property type="entry name" value="Bacterial luciferase-like"/>
    <property type="match status" value="1"/>
</dbReference>
<protein>
    <submittedName>
        <fullName evidence="3">Flavin-dependent oxidoreductase, luciferase family (Includes alkanesulfonate monooxygenase SsuD and methylene tetrahydromethanopterin reductase)</fullName>
    </submittedName>
</protein>
<dbReference type="GO" id="GO:0004497">
    <property type="term" value="F:monooxygenase activity"/>
    <property type="evidence" value="ECO:0007669"/>
    <property type="project" value="UniProtKB-KW"/>
</dbReference>
<organism evidence="3 4">
    <name type="scientific">Streptomyces atratus</name>
    <dbReference type="NCBI Taxonomy" id="1893"/>
    <lineage>
        <taxon>Bacteria</taxon>
        <taxon>Bacillati</taxon>
        <taxon>Actinomycetota</taxon>
        <taxon>Actinomycetes</taxon>
        <taxon>Kitasatosporales</taxon>
        <taxon>Streptomycetaceae</taxon>
        <taxon>Streptomyces</taxon>
    </lineage>
</organism>
<name>A0A1K1ZVX6_STRAR</name>
<dbReference type="STRING" id="1893.SAMN02787144_1006131"/>
<dbReference type="PANTHER" id="PTHR43244">
    <property type="match status" value="1"/>
</dbReference>
<keyword evidence="3" id="KW-0503">Monooxygenase</keyword>